<keyword evidence="1" id="KW-0472">Membrane</keyword>
<proteinExistence type="predicted"/>
<keyword evidence="3" id="KW-1185">Reference proteome</keyword>
<dbReference type="EMBL" id="JARBDR010000813">
    <property type="protein sequence ID" value="KAJ8306404.1"/>
    <property type="molecule type" value="Genomic_DNA"/>
</dbReference>
<accession>A0ABQ9EN93</accession>
<keyword evidence="1" id="KW-0812">Transmembrane</keyword>
<sequence length="117" mass="14140">MEREFISKCDKCLMLKKLLLIIYYFIFNLILDQYNWLYLKSQMAKINQIFRDKIKYMELRLMYQTFLVIKSFTGNFFAKNSNFKIALNIVIILIAYTVICIILNRLVGNEKTFLFHL</sequence>
<feature type="transmembrane region" description="Helical" evidence="1">
    <location>
        <begin position="12"/>
        <end position="31"/>
    </location>
</feature>
<evidence type="ECO:0000313" key="3">
    <source>
        <dbReference type="Proteomes" id="UP001217089"/>
    </source>
</evidence>
<protein>
    <submittedName>
        <fullName evidence="2">Uncharacterized protein</fullName>
    </submittedName>
</protein>
<dbReference type="Proteomes" id="UP001217089">
    <property type="component" value="Unassembled WGS sequence"/>
</dbReference>
<feature type="transmembrane region" description="Helical" evidence="1">
    <location>
        <begin position="61"/>
        <end position="78"/>
    </location>
</feature>
<comment type="caution">
    <text evidence="2">The sequence shown here is derived from an EMBL/GenBank/DDBJ whole genome shotgun (WGS) entry which is preliminary data.</text>
</comment>
<evidence type="ECO:0000256" key="1">
    <source>
        <dbReference type="SAM" id="Phobius"/>
    </source>
</evidence>
<name>A0ABQ9EN93_TEGGR</name>
<feature type="transmembrane region" description="Helical" evidence="1">
    <location>
        <begin position="85"/>
        <end position="107"/>
    </location>
</feature>
<keyword evidence="1" id="KW-1133">Transmembrane helix</keyword>
<reference evidence="2 3" key="1">
    <citation type="submission" date="2022-12" db="EMBL/GenBank/DDBJ databases">
        <title>Chromosome-level genome of Tegillarca granosa.</title>
        <authorList>
            <person name="Kim J."/>
        </authorList>
    </citation>
    <scope>NUCLEOTIDE SEQUENCE [LARGE SCALE GENOMIC DNA]</scope>
    <source>
        <strain evidence="2">Teg-2019</strain>
        <tissue evidence="2">Adductor muscle</tissue>
    </source>
</reference>
<evidence type="ECO:0000313" key="2">
    <source>
        <dbReference type="EMBL" id="KAJ8306404.1"/>
    </source>
</evidence>
<gene>
    <name evidence="2" type="ORF">KUTeg_016949</name>
</gene>
<organism evidence="2 3">
    <name type="scientific">Tegillarca granosa</name>
    <name type="common">Malaysian cockle</name>
    <name type="synonym">Anadara granosa</name>
    <dbReference type="NCBI Taxonomy" id="220873"/>
    <lineage>
        <taxon>Eukaryota</taxon>
        <taxon>Metazoa</taxon>
        <taxon>Spiralia</taxon>
        <taxon>Lophotrochozoa</taxon>
        <taxon>Mollusca</taxon>
        <taxon>Bivalvia</taxon>
        <taxon>Autobranchia</taxon>
        <taxon>Pteriomorphia</taxon>
        <taxon>Arcoida</taxon>
        <taxon>Arcoidea</taxon>
        <taxon>Arcidae</taxon>
        <taxon>Tegillarca</taxon>
    </lineage>
</organism>